<reference evidence="1" key="1">
    <citation type="submission" date="2023-07" db="EMBL/GenBank/DDBJ databases">
        <title>Genomic Encyclopedia of Type Strains, Phase IV (KMG-IV): sequencing the most valuable type-strain genomes for metagenomic binning, comparative biology and taxonomic classification.</title>
        <authorList>
            <person name="Goeker M."/>
        </authorList>
    </citation>
    <scope>NUCLEOTIDE SEQUENCE</scope>
    <source>
        <strain evidence="1">DSM 19659</strain>
    </source>
</reference>
<dbReference type="Proteomes" id="UP001241537">
    <property type="component" value="Unassembled WGS sequence"/>
</dbReference>
<organism evidence="1 2">
    <name type="scientific">Moryella indoligenes</name>
    <dbReference type="NCBI Taxonomy" id="371674"/>
    <lineage>
        <taxon>Bacteria</taxon>
        <taxon>Bacillati</taxon>
        <taxon>Bacillota</taxon>
        <taxon>Clostridia</taxon>
        <taxon>Lachnospirales</taxon>
        <taxon>Lachnospiraceae</taxon>
        <taxon>Moryella</taxon>
    </lineage>
</organism>
<dbReference type="InterPro" id="IPR036514">
    <property type="entry name" value="SGNH_hydro_sf"/>
</dbReference>
<keyword evidence="2" id="KW-1185">Reference proteome</keyword>
<evidence type="ECO:0000313" key="1">
    <source>
        <dbReference type="EMBL" id="MDQ0152223.1"/>
    </source>
</evidence>
<gene>
    <name evidence="1" type="ORF">J2S20_000908</name>
</gene>
<dbReference type="SUPFAM" id="SSF52266">
    <property type="entry name" value="SGNH hydrolase"/>
    <property type="match status" value="2"/>
</dbReference>
<dbReference type="EMBL" id="JAUSTO010000004">
    <property type="protein sequence ID" value="MDQ0152223.1"/>
    <property type="molecule type" value="Genomic_DNA"/>
</dbReference>
<dbReference type="RefSeq" id="WP_307253670.1">
    <property type="nucleotide sequence ID" value="NZ_JAUSTO010000004.1"/>
</dbReference>
<protein>
    <submittedName>
        <fullName evidence="1">Lysophospholipase L1-like esterase</fullName>
    </submittedName>
</protein>
<sequence>MGERSQIENCRGIVCIGDSLTAGFGGGGSSYPKVLESCLRTGGDSLTEVVNLGVNGEDSITILGRTGALPFCLSESLILRQDGYPAELKLHSPITPEICPLVYGNAGLERVRLTAEDGRVAEGSLSREGGYFFGERLCFRLERVRAAMERREKADGRVESGGTAALPASSEGSDAEAPLYFPAGTQLIPRAAWAYRDYIPVILMGANGQYETLEELLLQHETLRRFYRDPAGRYLILGLHLGSAAEMREAEEQFQERFGAHFVNLRAYMSTQGLADAEMEPTEADCADMQKGRMPESLLYDGLHFNSRGYELLGKLVYQRLQELPER</sequence>
<comment type="caution">
    <text evidence="1">The sequence shown here is derived from an EMBL/GenBank/DDBJ whole genome shotgun (WGS) entry which is preliminary data.</text>
</comment>
<dbReference type="Gene3D" id="3.40.50.1110">
    <property type="entry name" value="SGNH hydrolase"/>
    <property type="match status" value="2"/>
</dbReference>
<accession>A0AAE3VA09</accession>
<name>A0AAE3VA09_9FIRM</name>
<dbReference type="AlphaFoldDB" id="A0AAE3VA09"/>
<evidence type="ECO:0000313" key="2">
    <source>
        <dbReference type="Proteomes" id="UP001241537"/>
    </source>
</evidence>
<proteinExistence type="predicted"/>